<dbReference type="Gene3D" id="3.10.200.10">
    <property type="entry name" value="Alpha carbonic anhydrase"/>
    <property type="match status" value="1"/>
</dbReference>
<name>A0A979FJZ0_HYAAZ</name>
<dbReference type="GeneID" id="125177915"/>
<keyword evidence="3" id="KW-1185">Reference proteome</keyword>
<dbReference type="SUPFAM" id="SSF51069">
    <property type="entry name" value="Carbonic anhydrase"/>
    <property type="match status" value="1"/>
</dbReference>
<dbReference type="PROSITE" id="PS51144">
    <property type="entry name" value="ALPHA_CA_2"/>
    <property type="match status" value="1"/>
</dbReference>
<evidence type="ECO:0000259" key="2">
    <source>
        <dbReference type="PROSITE" id="PS51144"/>
    </source>
</evidence>
<dbReference type="OrthoDB" id="429145at2759"/>
<dbReference type="Proteomes" id="UP000694843">
    <property type="component" value="Unplaced"/>
</dbReference>
<dbReference type="InterPro" id="IPR036398">
    <property type="entry name" value="CA_dom_sf"/>
</dbReference>
<dbReference type="Pfam" id="PF00194">
    <property type="entry name" value="Carb_anhydrase"/>
    <property type="match status" value="1"/>
</dbReference>
<organism evidence="3 4">
    <name type="scientific">Hyalella azteca</name>
    <name type="common">Amphipod</name>
    <dbReference type="NCBI Taxonomy" id="294128"/>
    <lineage>
        <taxon>Eukaryota</taxon>
        <taxon>Metazoa</taxon>
        <taxon>Ecdysozoa</taxon>
        <taxon>Arthropoda</taxon>
        <taxon>Crustacea</taxon>
        <taxon>Multicrustacea</taxon>
        <taxon>Malacostraca</taxon>
        <taxon>Eumalacostraca</taxon>
        <taxon>Peracarida</taxon>
        <taxon>Amphipoda</taxon>
        <taxon>Senticaudata</taxon>
        <taxon>Talitrida</taxon>
        <taxon>Talitroidea</taxon>
        <taxon>Hyalellidae</taxon>
        <taxon>Hyalella</taxon>
    </lineage>
</organism>
<dbReference type="InterPro" id="IPR001148">
    <property type="entry name" value="CA_dom"/>
</dbReference>
<reference evidence="4" key="1">
    <citation type="submission" date="2025-08" db="UniProtKB">
        <authorList>
            <consortium name="RefSeq"/>
        </authorList>
    </citation>
    <scope>IDENTIFICATION</scope>
    <source>
        <tissue evidence="4">Whole organism</tissue>
    </source>
</reference>
<sequence length="119" mass="13360">MAALALQCVFVLCFLNGVIAKDWSYHTKDSWPMEFPLHCAGRQQSPISIITRETTMAWWTIFTPFKFTDYLTVPTSMTAVNNHHTLSVTAAYKTKPRIRGGGLSGSYEFLNNVVADGRL</sequence>
<keyword evidence="1" id="KW-0732">Signal</keyword>
<dbReference type="RefSeq" id="XP_047736545.1">
    <property type="nucleotide sequence ID" value="XM_047880589.1"/>
</dbReference>
<feature type="signal peptide" evidence="1">
    <location>
        <begin position="1"/>
        <end position="20"/>
    </location>
</feature>
<evidence type="ECO:0000313" key="4">
    <source>
        <dbReference type="RefSeq" id="XP_047736545.1"/>
    </source>
</evidence>
<dbReference type="AlphaFoldDB" id="A0A979FJZ0"/>
<gene>
    <name evidence="4" type="primary">LOC125177915</name>
</gene>
<feature type="non-terminal residue" evidence="4">
    <location>
        <position position="119"/>
    </location>
</feature>
<proteinExistence type="predicted"/>
<feature type="chain" id="PRO_5037930779" evidence="1">
    <location>
        <begin position="21"/>
        <end position="119"/>
    </location>
</feature>
<accession>A0A979FJZ0</accession>
<feature type="domain" description="Alpha-carbonic anhydrase" evidence="2">
    <location>
        <begin position="21"/>
        <end position="119"/>
    </location>
</feature>
<dbReference type="KEGG" id="hazt:125177915"/>
<evidence type="ECO:0000256" key="1">
    <source>
        <dbReference type="SAM" id="SignalP"/>
    </source>
</evidence>
<evidence type="ECO:0000313" key="3">
    <source>
        <dbReference type="Proteomes" id="UP000694843"/>
    </source>
</evidence>
<protein>
    <submittedName>
        <fullName evidence="4">Uncharacterized protein LOC125177915</fullName>
    </submittedName>
</protein>